<dbReference type="Pfam" id="PF01476">
    <property type="entry name" value="LysM"/>
    <property type="match status" value="3"/>
</dbReference>
<dbReference type="Proteomes" id="UP000266188">
    <property type="component" value="Unassembled WGS sequence"/>
</dbReference>
<dbReference type="Gene3D" id="3.10.350.10">
    <property type="entry name" value="LysM domain"/>
    <property type="match status" value="5"/>
</dbReference>
<keyword evidence="1" id="KW-0147">Chitin-binding</keyword>
<feature type="domain" description="LysM" evidence="6">
    <location>
        <begin position="223"/>
        <end position="269"/>
    </location>
</feature>
<feature type="domain" description="LysM" evidence="6">
    <location>
        <begin position="146"/>
        <end position="193"/>
    </location>
</feature>
<feature type="chain" id="PRO_5017349327" evidence="5">
    <location>
        <begin position="18"/>
        <end position="422"/>
    </location>
</feature>
<dbReference type="SMART" id="SM00257">
    <property type="entry name" value="LysM"/>
    <property type="match status" value="4"/>
</dbReference>
<dbReference type="CDD" id="cd00118">
    <property type="entry name" value="LysM"/>
    <property type="match status" value="4"/>
</dbReference>
<sequence>MVSSILLQGLLCGLASSAVIKRWSNGGSATGPTDPDVASGCTYWANDIANGDTCDSLESYFGITIDQLVSWNPSLSSTDCSLEEGHSYCVDAPNVATTKTTSTTSTTTSKTTTTSPTAPTTTTAATTTTRGIPGPTQTGLVSNCNAFYLIEGGDTCYDITADYGNFTLSEFYSWNPAVGDDCSGLQAGYYVCVGVSGTSTATTTASVTGPTPQQTGIAPNCNDYHLVGSGDTCASIAKDNDISLSDFYEWNPAVGSSCSSLWKGYYVCVGVSGPTTTTPGAPTTTSATSTATGSGPKPTQSGIVTGCTTYYKAEAGDTCSSIVTGHYSYLSVAQFKKWNPAVGDSCNNLLGGYYYCVATTDLGPQPGTVPACQKYHLVESGDSCYDIEQQYGITTAQFNKWNPKVGEDCGALWVGYYVCVGV</sequence>
<gene>
    <name evidence="7" type="ORF">PHISCL_03002</name>
</gene>
<name>A0A3A2ZNP5_9EURO</name>
<protein>
    <submittedName>
        <fullName evidence="7">LysM domain protein</fullName>
    </submittedName>
</protein>
<dbReference type="STRING" id="2070753.A0A3A2ZNP5"/>
<feature type="signal peptide" evidence="5">
    <location>
        <begin position="1"/>
        <end position="17"/>
    </location>
</feature>
<feature type="compositionally biased region" description="Low complexity" evidence="4">
    <location>
        <begin position="99"/>
        <end position="129"/>
    </location>
</feature>
<evidence type="ECO:0000256" key="3">
    <source>
        <dbReference type="ARBA" id="ARBA00023026"/>
    </source>
</evidence>
<dbReference type="PROSITE" id="PS51782">
    <property type="entry name" value="LYSM"/>
    <property type="match status" value="5"/>
</dbReference>
<dbReference type="PANTHER" id="PTHR34997">
    <property type="entry name" value="AM15"/>
    <property type="match status" value="1"/>
</dbReference>
<dbReference type="InterPro" id="IPR052210">
    <property type="entry name" value="LysM1-like"/>
</dbReference>
<evidence type="ECO:0000256" key="4">
    <source>
        <dbReference type="SAM" id="MobiDB-lite"/>
    </source>
</evidence>
<dbReference type="GO" id="GO:0008061">
    <property type="term" value="F:chitin binding"/>
    <property type="evidence" value="ECO:0007669"/>
    <property type="project" value="UniProtKB-KW"/>
</dbReference>
<keyword evidence="8" id="KW-1185">Reference proteome</keyword>
<keyword evidence="3" id="KW-0843">Virulence</keyword>
<evidence type="ECO:0000313" key="8">
    <source>
        <dbReference type="Proteomes" id="UP000266188"/>
    </source>
</evidence>
<evidence type="ECO:0000256" key="5">
    <source>
        <dbReference type="SAM" id="SignalP"/>
    </source>
</evidence>
<comment type="caution">
    <text evidence="7">The sequence shown here is derived from an EMBL/GenBank/DDBJ whole genome shotgun (WGS) entry which is preliminary data.</text>
</comment>
<feature type="domain" description="LysM" evidence="6">
    <location>
        <begin position="374"/>
        <end position="420"/>
    </location>
</feature>
<proteinExistence type="predicted"/>
<feature type="region of interest" description="Disordered" evidence="4">
    <location>
        <begin position="278"/>
        <end position="297"/>
    </location>
</feature>
<feature type="compositionally biased region" description="Low complexity" evidence="4">
    <location>
        <begin position="278"/>
        <end position="296"/>
    </location>
</feature>
<reference evidence="8" key="1">
    <citation type="submission" date="2017-02" db="EMBL/GenBank/DDBJ databases">
        <authorList>
            <person name="Tafer H."/>
            <person name="Lopandic K."/>
        </authorList>
    </citation>
    <scope>NUCLEOTIDE SEQUENCE [LARGE SCALE GENOMIC DNA]</scope>
    <source>
        <strain evidence="8">CBS 366.77</strain>
    </source>
</reference>
<dbReference type="PANTHER" id="PTHR34997:SF2">
    <property type="entry name" value="LYSM DOMAIN-CONTAINING PROTEIN-RELATED"/>
    <property type="match status" value="1"/>
</dbReference>
<feature type="region of interest" description="Disordered" evidence="4">
    <location>
        <begin position="99"/>
        <end position="132"/>
    </location>
</feature>
<dbReference type="InterPro" id="IPR018392">
    <property type="entry name" value="LysM"/>
</dbReference>
<organism evidence="7 8">
    <name type="scientific">Aspergillus sclerotialis</name>
    <dbReference type="NCBI Taxonomy" id="2070753"/>
    <lineage>
        <taxon>Eukaryota</taxon>
        <taxon>Fungi</taxon>
        <taxon>Dikarya</taxon>
        <taxon>Ascomycota</taxon>
        <taxon>Pezizomycotina</taxon>
        <taxon>Eurotiomycetes</taxon>
        <taxon>Eurotiomycetidae</taxon>
        <taxon>Eurotiales</taxon>
        <taxon>Aspergillaceae</taxon>
        <taxon>Aspergillus</taxon>
        <taxon>Aspergillus subgen. Polypaecilum</taxon>
    </lineage>
</organism>
<dbReference type="EMBL" id="MVGC01000073">
    <property type="protein sequence ID" value="RJE24636.1"/>
    <property type="molecule type" value="Genomic_DNA"/>
</dbReference>
<evidence type="ECO:0000256" key="1">
    <source>
        <dbReference type="ARBA" id="ARBA00022669"/>
    </source>
</evidence>
<feature type="domain" description="LysM" evidence="6">
    <location>
        <begin position="44"/>
        <end position="90"/>
    </location>
</feature>
<dbReference type="SUPFAM" id="SSF54106">
    <property type="entry name" value="LysM domain"/>
    <property type="match status" value="4"/>
</dbReference>
<dbReference type="AlphaFoldDB" id="A0A3A2ZNP5"/>
<evidence type="ECO:0000313" key="7">
    <source>
        <dbReference type="EMBL" id="RJE24636.1"/>
    </source>
</evidence>
<evidence type="ECO:0000256" key="2">
    <source>
        <dbReference type="ARBA" id="ARBA00022729"/>
    </source>
</evidence>
<dbReference type="OrthoDB" id="2281372at2759"/>
<evidence type="ECO:0000259" key="6">
    <source>
        <dbReference type="PROSITE" id="PS51782"/>
    </source>
</evidence>
<feature type="domain" description="LysM" evidence="6">
    <location>
        <begin position="309"/>
        <end position="357"/>
    </location>
</feature>
<dbReference type="InterPro" id="IPR036779">
    <property type="entry name" value="LysM_dom_sf"/>
</dbReference>
<accession>A0A3A2ZNP5</accession>
<keyword evidence="2 5" id="KW-0732">Signal</keyword>